<reference evidence="2" key="1">
    <citation type="submission" date="2021-10" db="EMBL/GenBank/DDBJ databases">
        <title>Tropical sea cucumber genome reveals ecological adaptation and Cuvierian tubules defense mechanism.</title>
        <authorList>
            <person name="Chen T."/>
        </authorList>
    </citation>
    <scope>NUCLEOTIDE SEQUENCE</scope>
    <source>
        <strain evidence="2">Nanhai2018</strain>
        <tissue evidence="2">Muscle</tissue>
    </source>
</reference>
<feature type="region of interest" description="Disordered" evidence="1">
    <location>
        <begin position="1"/>
        <end position="20"/>
    </location>
</feature>
<comment type="caution">
    <text evidence="2">The sequence shown here is derived from an EMBL/GenBank/DDBJ whole genome shotgun (WGS) entry which is preliminary data.</text>
</comment>
<evidence type="ECO:0000313" key="2">
    <source>
        <dbReference type="EMBL" id="KAJ8048801.1"/>
    </source>
</evidence>
<dbReference type="AlphaFoldDB" id="A0A9Q1CPQ2"/>
<keyword evidence="3" id="KW-1185">Reference proteome</keyword>
<dbReference type="Proteomes" id="UP001152320">
    <property type="component" value="Chromosome 1"/>
</dbReference>
<dbReference type="EMBL" id="JAIZAY010000001">
    <property type="protein sequence ID" value="KAJ8048801.1"/>
    <property type="molecule type" value="Genomic_DNA"/>
</dbReference>
<name>A0A9Q1CPQ2_HOLLE</name>
<feature type="compositionally biased region" description="Acidic residues" evidence="1">
    <location>
        <begin position="34"/>
        <end position="44"/>
    </location>
</feature>
<dbReference type="OrthoDB" id="8881252at2759"/>
<accession>A0A9Q1CPQ2</accession>
<sequence>MGPKGRAKKGQKNVVVDDAESEVGPNLKLVGADEGGEPGEEGDDASQLKMNVEDKIVDFFEAHPCFYAKDDADYKNRDKKTRLLDDFARELGNGYTLRRF</sequence>
<organism evidence="2 3">
    <name type="scientific">Holothuria leucospilota</name>
    <name type="common">Black long sea cucumber</name>
    <name type="synonym">Mertensiothuria leucospilota</name>
    <dbReference type="NCBI Taxonomy" id="206669"/>
    <lineage>
        <taxon>Eukaryota</taxon>
        <taxon>Metazoa</taxon>
        <taxon>Echinodermata</taxon>
        <taxon>Eleutherozoa</taxon>
        <taxon>Echinozoa</taxon>
        <taxon>Holothuroidea</taxon>
        <taxon>Aspidochirotacea</taxon>
        <taxon>Aspidochirotida</taxon>
        <taxon>Holothuriidae</taxon>
        <taxon>Holothuria</taxon>
    </lineage>
</organism>
<feature type="compositionally biased region" description="Basic residues" evidence="1">
    <location>
        <begin position="1"/>
        <end position="11"/>
    </location>
</feature>
<feature type="region of interest" description="Disordered" evidence="1">
    <location>
        <begin position="26"/>
        <end position="47"/>
    </location>
</feature>
<proteinExistence type="predicted"/>
<gene>
    <name evidence="2" type="ORF">HOLleu_01267</name>
</gene>
<evidence type="ECO:0000313" key="3">
    <source>
        <dbReference type="Proteomes" id="UP001152320"/>
    </source>
</evidence>
<evidence type="ECO:0000256" key="1">
    <source>
        <dbReference type="SAM" id="MobiDB-lite"/>
    </source>
</evidence>
<protein>
    <submittedName>
        <fullName evidence="2">Uncharacterized protein</fullName>
    </submittedName>
</protein>